<protein>
    <submittedName>
        <fullName evidence="2">Uncharacterized protein</fullName>
    </submittedName>
</protein>
<gene>
    <name evidence="2" type="ORF">EVAR_78065_1</name>
</gene>
<evidence type="ECO:0000313" key="3">
    <source>
        <dbReference type="Proteomes" id="UP000299102"/>
    </source>
</evidence>
<organism evidence="2 3">
    <name type="scientific">Eumeta variegata</name>
    <name type="common">Bagworm moth</name>
    <name type="synonym">Eumeta japonica</name>
    <dbReference type="NCBI Taxonomy" id="151549"/>
    <lineage>
        <taxon>Eukaryota</taxon>
        <taxon>Metazoa</taxon>
        <taxon>Ecdysozoa</taxon>
        <taxon>Arthropoda</taxon>
        <taxon>Hexapoda</taxon>
        <taxon>Insecta</taxon>
        <taxon>Pterygota</taxon>
        <taxon>Neoptera</taxon>
        <taxon>Endopterygota</taxon>
        <taxon>Lepidoptera</taxon>
        <taxon>Glossata</taxon>
        <taxon>Ditrysia</taxon>
        <taxon>Tineoidea</taxon>
        <taxon>Psychidae</taxon>
        <taxon>Oiketicinae</taxon>
        <taxon>Eumeta</taxon>
    </lineage>
</organism>
<dbReference type="EMBL" id="BGZK01000028">
    <property type="protein sequence ID" value="GBP07906.1"/>
    <property type="molecule type" value="Genomic_DNA"/>
</dbReference>
<feature type="region of interest" description="Disordered" evidence="1">
    <location>
        <begin position="1"/>
        <end position="25"/>
    </location>
</feature>
<evidence type="ECO:0000313" key="2">
    <source>
        <dbReference type="EMBL" id="GBP07906.1"/>
    </source>
</evidence>
<comment type="caution">
    <text evidence="2">The sequence shown here is derived from an EMBL/GenBank/DDBJ whole genome shotgun (WGS) entry which is preliminary data.</text>
</comment>
<dbReference type="Proteomes" id="UP000299102">
    <property type="component" value="Unassembled WGS sequence"/>
</dbReference>
<name>A0A4C1T136_EUMVA</name>
<proteinExistence type="predicted"/>
<reference evidence="2 3" key="1">
    <citation type="journal article" date="2019" name="Commun. Biol.">
        <title>The bagworm genome reveals a unique fibroin gene that provides high tensile strength.</title>
        <authorList>
            <person name="Kono N."/>
            <person name="Nakamura H."/>
            <person name="Ohtoshi R."/>
            <person name="Tomita M."/>
            <person name="Numata K."/>
            <person name="Arakawa K."/>
        </authorList>
    </citation>
    <scope>NUCLEOTIDE SEQUENCE [LARGE SCALE GENOMIC DNA]</scope>
</reference>
<evidence type="ECO:0000256" key="1">
    <source>
        <dbReference type="SAM" id="MobiDB-lite"/>
    </source>
</evidence>
<sequence>MGAGGSLYPRGSGLQSKKPLSRSTPETDSCLAILTLKPDIQPGALLRKSRNRLRFRNRFGLTMELPNFQLRYQTLKANHGQSVFHENINKFKHG</sequence>
<dbReference type="AlphaFoldDB" id="A0A4C1T136"/>
<keyword evidence="3" id="KW-1185">Reference proteome</keyword>
<accession>A0A4C1T136</accession>